<feature type="compositionally biased region" description="Basic residues" evidence="1">
    <location>
        <begin position="108"/>
        <end position="123"/>
    </location>
</feature>
<sequence>RISLKEPPNKASGLQATEPLSRGSAVEGLASPTTAEGNGMGTWSVDFEKDSGAPIRPAYRGGDERQSPHHVTTVRSNEGKREGKIASTGAREKDALPTAQERIPPGARRMRGGTRTNHRRKSAKRDVVTLQENSAEPDEPESADRLITIVCATATRGTAQEPRTTAYRFSYCKPPLRMSRQIERNVLTYNLLHVIKARVIKVLILNLILTQKIHFFFIMKKKYNASFDFPHLIKRLGSFLRTHTNLYCDGKVIASNTFSAAIKTAGQEKELNTITWQKTTNFAERLNKVVDECISNSFNVSFGGKRPLSTKNPDIKHLLIDFVQWCSKWSKSAEHISQMPCFKSLDLSLRQAYVIKTQQRGGFNPNGKNDPIIYQTYHILSTGYIQASDKGNVQCPETETLINQLSQLVKRIKNSMNINAVNTSNIDVEYDEPESKLPTEDVNILLKECNIEVNE</sequence>
<dbReference type="EMBL" id="GL762134">
    <property type="protein sequence ID" value="EFZ22015.1"/>
    <property type="molecule type" value="Genomic_DNA"/>
</dbReference>
<proteinExistence type="predicted"/>
<feature type="region of interest" description="Disordered" evidence="1">
    <location>
        <begin position="1"/>
        <end position="141"/>
    </location>
</feature>
<dbReference type="AlphaFoldDB" id="E9IBN8"/>
<feature type="compositionally biased region" description="Basic and acidic residues" evidence="1">
    <location>
        <begin position="77"/>
        <end position="95"/>
    </location>
</feature>
<evidence type="ECO:0000313" key="2">
    <source>
        <dbReference type="EMBL" id="EFZ22015.1"/>
    </source>
</evidence>
<gene>
    <name evidence="2" type="ORF">SINV_13064</name>
</gene>
<organism>
    <name type="scientific">Solenopsis invicta</name>
    <name type="common">Red imported fire ant</name>
    <name type="synonym">Solenopsis wagneri</name>
    <dbReference type="NCBI Taxonomy" id="13686"/>
    <lineage>
        <taxon>Eukaryota</taxon>
        <taxon>Metazoa</taxon>
        <taxon>Ecdysozoa</taxon>
        <taxon>Arthropoda</taxon>
        <taxon>Hexapoda</taxon>
        <taxon>Insecta</taxon>
        <taxon>Pterygota</taxon>
        <taxon>Neoptera</taxon>
        <taxon>Endopterygota</taxon>
        <taxon>Hymenoptera</taxon>
        <taxon>Apocrita</taxon>
        <taxon>Aculeata</taxon>
        <taxon>Formicoidea</taxon>
        <taxon>Formicidae</taxon>
        <taxon>Myrmicinae</taxon>
        <taxon>Solenopsis</taxon>
    </lineage>
</organism>
<reference evidence="2" key="1">
    <citation type="journal article" date="2011" name="Proc. Natl. Acad. Sci. U.S.A.">
        <title>The genome of the fire ant Solenopsis invicta.</title>
        <authorList>
            <person name="Wurm Y."/>
            <person name="Wang J."/>
            <person name="Riba-Grognuz O."/>
            <person name="Corona M."/>
            <person name="Nygaard S."/>
            <person name="Hunt B.G."/>
            <person name="Ingram K.K."/>
            <person name="Falquet L."/>
            <person name="Nipitwattanaphon M."/>
            <person name="Gotzek D."/>
            <person name="Dijkstra M.B."/>
            <person name="Oettler J."/>
            <person name="Comtesse F."/>
            <person name="Shih C.J."/>
            <person name="Wu W.J."/>
            <person name="Yang C.C."/>
            <person name="Thomas J."/>
            <person name="Beaudoing E."/>
            <person name="Pradervand S."/>
            <person name="Flegel V."/>
            <person name="Cook E.D."/>
            <person name="Fabbretti R."/>
            <person name="Stockinger H."/>
            <person name="Long L."/>
            <person name="Farmerie W.G."/>
            <person name="Oakey J."/>
            <person name="Boomsma J.J."/>
            <person name="Pamilo P."/>
            <person name="Yi S.V."/>
            <person name="Heinze J."/>
            <person name="Goodisman M.A."/>
            <person name="Farinelli L."/>
            <person name="Harshman K."/>
            <person name="Hulo N."/>
            <person name="Cerutti L."/>
            <person name="Xenarios I."/>
            <person name="Shoemaker D."/>
            <person name="Keller L."/>
        </authorList>
    </citation>
    <scope>NUCLEOTIDE SEQUENCE [LARGE SCALE GENOMIC DNA]</scope>
</reference>
<dbReference type="HOGENOM" id="CLU_602145_0_0_1"/>
<protein>
    <submittedName>
        <fullName evidence="2">Uncharacterized protein</fullName>
    </submittedName>
</protein>
<feature type="non-terminal residue" evidence="2">
    <location>
        <position position="1"/>
    </location>
</feature>
<feature type="non-terminal residue" evidence="2">
    <location>
        <position position="455"/>
    </location>
</feature>
<evidence type="ECO:0000256" key="1">
    <source>
        <dbReference type="SAM" id="MobiDB-lite"/>
    </source>
</evidence>
<accession>E9IBN8</accession>
<name>E9IBN8_SOLIN</name>